<accession>A0A4Y2FL77</accession>
<protein>
    <recommendedName>
        <fullName evidence="3">DDE Tnp4 domain-containing protein</fullName>
    </recommendedName>
</protein>
<dbReference type="OrthoDB" id="6434161at2759"/>
<dbReference type="EMBL" id="BGPR01174138">
    <property type="protein sequence ID" value="GBM41119.1"/>
    <property type="molecule type" value="Genomic_DNA"/>
</dbReference>
<dbReference type="Proteomes" id="UP000499080">
    <property type="component" value="Unassembled WGS sequence"/>
</dbReference>
<evidence type="ECO:0000259" key="3">
    <source>
        <dbReference type="Pfam" id="PF13359"/>
    </source>
</evidence>
<evidence type="ECO:0000313" key="5">
    <source>
        <dbReference type="Proteomes" id="UP000499080"/>
    </source>
</evidence>
<feature type="domain" description="DDE Tnp4" evidence="3">
    <location>
        <begin position="110"/>
        <end position="177"/>
    </location>
</feature>
<dbReference type="Pfam" id="PF13359">
    <property type="entry name" value="DDE_Tnp_4"/>
    <property type="match status" value="1"/>
</dbReference>
<dbReference type="GO" id="GO:0046872">
    <property type="term" value="F:metal ion binding"/>
    <property type="evidence" value="ECO:0007669"/>
    <property type="project" value="UniProtKB-KW"/>
</dbReference>
<organism evidence="4 5">
    <name type="scientific">Araneus ventricosus</name>
    <name type="common">Orbweaver spider</name>
    <name type="synonym">Epeira ventricosa</name>
    <dbReference type="NCBI Taxonomy" id="182803"/>
    <lineage>
        <taxon>Eukaryota</taxon>
        <taxon>Metazoa</taxon>
        <taxon>Ecdysozoa</taxon>
        <taxon>Arthropoda</taxon>
        <taxon>Chelicerata</taxon>
        <taxon>Arachnida</taxon>
        <taxon>Araneae</taxon>
        <taxon>Araneomorphae</taxon>
        <taxon>Entelegynae</taxon>
        <taxon>Araneoidea</taxon>
        <taxon>Araneidae</taxon>
        <taxon>Araneus</taxon>
    </lineage>
</organism>
<reference evidence="4 5" key="1">
    <citation type="journal article" date="2019" name="Sci. Rep.">
        <title>Orb-weaving spider Araneus ventricosus genome elucidates the spidroin gene catalogue.</title>
        <authorList>
            <person name="Kono N."/>
            <person name="Nakamura H."/>
            <person name="Ohtoshi R."/>
            <person name="Moran D.A.P."/>
            <person name="Shinohara A."/>
            <person name="Yoshida Y."/>
            <person name="Fujiwara M."/>
            <person name="Mori M."/>
            <person name="Tomita M."/>
            <person name="Arakawa K."/>
        </authorList>
    </citation>
    <scope>NUCLEOTIDE SEQUENCE [LARGE SCALE GENOMIC DNA]</scope>
</reference>
<gene>
    <name evidence="4" type="ORF">AVEN_82013_1</name>
</gene>
<comment type="caution">
    <text evidence="4">The sequence shown here is derived from an EMBL/GenBank/DDBJ whole genome shotgun (WGS) entry which is preliminary data.</text>
</comment>
<comment type="cofactor">
    <cofactor evidence="1">
        <name>a divalent metal cation</name>
        <dbReference type="ChEBI" id="CHEBI:60240"/>
    </cofactor>
</comment>
<name>A0A4Y2FL77_ARAVE</name>
<keyword evidence="5" id="KW-1185">Reference proteome</keyword>
<evidence type="ECO:0000313" key="4">
    <source>
        <dbReference type="EMBL" id="GBM41119.1"/>
    </source>
</evidence>
<evidence type="ECO:0000256" key="1">
    <source>
        <dbReference type="ARBA" id="ARBA00001968"/>
    </source>
</evidence>
<dbReference type="AlphaFoldDB" id="A0A4Y2FL77"/>
<dbReference type="InterPro" id="IPR027806">
    <property type="entry name" value="HARBI1_dom"/>
</dbReference>
<evidence type="ECO:0000256" key="2">
    <source>
        <dbReference type="ARBA" id="ARBA00022723"/>
    </source>
</evidence>
<proteinExistence type="predicted"/>
<keyword evidence="2" id="KW-0479">Metal-binding</keyword>
<sequence>MDVDSFEFLLEEIQLIIKRMDTYMGQCISAGERLALTLRYLATGETQTSLSFQFRIAQNTISGKIPAECMDISQVLQNEFMKVPDCPEEGRKVAIYFLGIWNIPMCSGALDGKHISITPPPKSGSAYYNYKHICSIVLMTLVDAELKLFFYVDIGTNGRVSDGGVREKCTLNQRLHAAELDLPGLENIPGTNIAVP</sequence>